<reference evidence="1" key="1">
    <citation type="submission" date="2020-09" db="EMBL/GenBank/DDBJ databases">
        <title>Genome-Enabled Discovery of Anthraquinone Biosynthesis in Senna tora.</title>
        <authorList>
            <person name="Kang S.-H."/>
            <person name="Pandey R.P."/>
            <person name="Lee C.-M."/>
            <person name="Sim J.-S."/>
            <person name="Jeong J.-T."/>
            <person name="Choi B.-S."/>
            <person name="Jung M."/>
            <person name="Ginzburg D."/>
            <person name="Zhao K."/>
            <person name="Won S.Y."/>
            <person name="Oh T.-J."/>
            <person name="Yu Y."/>
            <person name="Kim N.-H."/>
            <person name="Lee O.R."/>
            <person name="Lee T.-H."/>
            <person name="Bashyal P."/>
            <person name="Kim T.-S."/>
            <person name="Lee W.-H."/>
            <person name="Kawkins C."/>
            <person name="Kim C.-K."/>
            <person name="Kim J.S."/>
            <person name="Ahn B.O."/>
            <person name="Rhee S.Y."/>
            <person name="Sohng J.K."/>
        </authorList>
    </citation>
    <scope>NUCLEOTIDE SEQUENCE</scope>
    <source>
        <tissue evidence="1">Leaf</tissue>
    </source>
</reference>
<dbReference type="EMBL" id="JAAIUW010000012">
    <property type="protein sequence ID" value="KAF7805831.1"/>
    <property type="molecule type" value="Genomic_DNA"/>
</dbReference>
<organism evidence="1 2">
    <name type="scientific">Senna tora</name>
    <dbReference type="NCBI Taxonomy" id="362788"/>
    <lineage>
        <taxon>Eukaryota</taxon>
        <taxon>Viridiplantae</taxon>
        <taxon>Streptophyta</taxon>
        <taxon>Embryophyta</taxon>
        <taxon>Tracheophyta</taxon>
        <taxon>Spermatophyta</taxon>
        <taxon>Magnoliopsida</taxon>
        <taxon>eudicotyledons</taxon>
        <taxon>Gunneridae</taxon>
        <taxon>Pentapetalae</taxon>
        <taxon>rosids</taxon>
        <taxon>fabids</taxon>
        <taxon>Fabales</taxon>
        <taxon>Fabaceae</taxon>
        <taxon>Caesalpinioideae</taxon>
        <taxon>Cassia clade</taxon>
        <taxon>Senna</taxon>
    </lineage>
</organism>
<evidence type="ECO:0000313" key="1">
    <source>
        <dbReference type="EMBL" id="KAF7805831.1"/>
    </source>
</evidence>
<gene>
    <name evidence="1" type="ORF">G2W53_037992</name>
</gene>
<sequence>MSISSSIEGSSSGGGSKWGDSLHCTVRLLDFCSFSGSLQALFTIDPLLLSQFLSYGDFSRPWGDFSGHMEICQNHTGISPKVLMCDFYDHSTYLDHVGTTQDDQGFGHASHELKQSIPSLPLLFPFLNGNLSVLNFTYPTLVRDKLSIFQFTPWPLQSNQFTFFHVFYQHLLPTDFTIFNYVDVLGHYAHYQLTLFLFCLLCQFLFLDLHLLVSLTVSQLEQLGIEAVLFCIWQSLHNMLLQRHPCDASVAHGKLTSCQKLENLTHPLPGLSMLMLQTLQSSLILTPIIVKTNNNDQNQTKCCLVGK</sequence>
<comment type="caution">
    <text evidence="1">The sequence shown here is derived from an EMBL/GenBank/DDBJ whole genome shotgun (WGS) entry which is preliminary data.</text>
</comment>
<evidence type="ECO:0000313" key="2">
    <source>
        <dbReference type="Proteomes" id="UP000634136"/>
    </source>
</evidence>
<protein>
    <submittedName>
        <fullName evidence="1">Uncharacterized protein</fullName>
    </submittedName>
</protein>
<dbReference type="AlphaFoldDB" id="A0A834SLR3"/>
<name>A0A834SLR3_9FABA</name>
<dbReference type="Proteomes" id="UP000634136">
    <property type="component" value="Unassembled WGS sequence"/>
</dbReference>
<proteinExistence type="predicted"/>
<accession>A0A834SLR3</accession>
<keyword evidence="2" id="KW-1185">Reference proteome</keyword>